<keyword evidence="2" id="KW-0547">Nucleotide-binding</keyword>
<dbReference type="Pfam" id="PF06470">
    <property type="entry name" value="SMC_hinge"/>
    <property type="match status" value="1"/>
</dbReference>
<reference evidence="8" key="1">
    <citation type="journal article" date="2020" name="ISME J.">
        <title>Gammaproteobacteria mediating utilization of methyl-, sulfur- and petroleum organic compounds in deep ocean hydrothermal plumes.</title>
        <authorList>
            <person name="Zhou Z."/>
            <person name="Liu Y."/>
            <person name="Pan J."/>
            <person name="Cron B.R."/>
            <person name="Toner B.M."/>
            <person name="Anantharaman K."/>
            <person name="Breier J.A."/>
            <person name="Dick G.J."/>
            <person name="Li M."/>
        </authorList>
    </citation>
    <scope>NUCLEOTIDE SEQUENCE</scope>
    <source>
        <strain evidence="8">SZUA-1534</strain>
    </source>
</reference>
<sequence>MVSLLEIHLKNFKSFKDAKIKVPPGFTAIVGPNGSGKSNIVDGICFVLGKTSARSLRADRFKDLITYHRGKRAEYAEVILFFDNRDRKIPVDADKVGISRVVKLKGECNYYLIWYQGDVERRRKMRKSEVMDIFRKLSLNGEGLNVILQGDVTKIVEMSPKERRKLLDEISGISEYDEKKERAQRELERAREYMERIDIKIKEVKSNLDKLRREKEEAERYITLSEDLKIARYALTSKRVKELRGKVEGIERKIEKLKMSREKLLGELKEVEDKISNLREKLDSVLKELKERGNEEILELHKTIKEMELTLESDKKNLDNTVNDLRITESQLRDKEKELDSTRERIGILKEEILKMEKELRSIEESIEVLSSERNSLKSKIERWETRIGVLKEMEKKLTERFNTYQRELHRLRSELIRILGEIDRKSFQILQNSERVEKLRRELEAIEGEGLDTRHIYRELEDISVELELLKRKVKELEEKRRKLQRKREELYSEYAKEEGRIKALKEMESYHIDDTIRRILEANLPGVIDTVGNLGRTKEKYKTAVEVAGGSRLKYIVVRSTEDGIRAIEYLKRNNLGRATFLPMDRVKGREPGYIFEEGILGRAIDLVEFQEEYRGIFNYVFGNTYIVKDLRTAQELSKRYRARFVSLEGDVVEPSGAMVGGSVKPSACIRVEIDRGKLERIKKEMEKVEKSLNEVTTEIEELKERINHHYSRKLELENKLKFIRERERRKIERVKEYKEEIEKLQILNKKLQGELEKLERLKEDLEDKIEEVEREVENTLNKREDILRELKSYEGSEVIKRIRKLEEEMGKLERRRDVLKSEIKRNKSLIEDVLIPKIEEIKGKIEELNRKREVLEKSIEFYRESIERNTKVLKGKKERYYRLSEMLKELREKGNRYEGEIETLSANREELLKQIKDIEKEINKLSLEKVKWETRLEEEERKLYKEEDLDINKFKDMNIEELERYIQEVEATLKKLEPVNMKAIEDYRHIEKRYRELLNKRREYEKDEKKYLQMIQEVEKRKKDVFMKVFKEVSRNYQEIYRSIGGRGRLRLENPEDPFQGGLLIDASPQNKSLQSLDMMSGGEKSLTALAFLFAIQRLAPAPFYVLDEVDATLDAKNASLIGDMIKNASRESQFIVISHREQMISKADTLYGVYMEGGISKIVGLRLDSE</sequence>
<feature type="coiled-coil region" evidence="6">
    <location>
        <begin position="173"/>
        <end position="509"/>
    </location>
</feature>
<dbReference type="SUPFAM" id="SSF57997">
    <property type="entry name" value="Tropomyosin"/>
    <property type="match status" value="1"/>
</dbReference>
<evidence type="ECO:0000256" key="2">
    <source>
        <dbReference type="ARBA" id="ARBA00022741"/>
    </source>
</evidence>
<protein>
    <submittedName>
        <fullName evidence="8">Chromosome segregation protein SMC</fullName>
    </submittedName>
</protein>
<organism evidence="8 9">
    <name type="scientific">Methanothermococcus okinawensis</name>
    <dbReference type="NCBI Taxonomy" id="155863"/>
    <lineage>
        <taxon>Archaea</taxon>
        <taxon>Methanobacteriati</taxon>
        <taxon>Methanobacteriota</taxon>
        <taxon>Methanomada group</taxon>
        <taxon>Methanococci</taxon>
        <taxon>Methanococcales</taxon>
        <taxon>Methanococcaceae</taxon>
        <taxon>Methanothermococcus</taxon>
    </lineage>
</organism>
<evidence type="ECO:0000256" key="5">
    <source>
        <dbReference type="ARBA" id="ARBA00023125"/>
    </source>
</evidence>
<dbReference type="Pfam" id="PF02463">
    <property type="entry name" value="SMC_N"/>
    <property type="match status" value="1"/>
</dbReference>
<dbReference type="Gene3D" id="6.10.250.3110">
    <property type="match status" value="1"/>
</dbReference>
<dbReference type="PIRSF" id="PIRSF005719">
    <property type="entry name" value="SMC"/>
    <property type="match status" value="1"/>
</dbReference>
<dbReference type="GO" id="GO:0005524">
    <property type="term" value="F:ATP binding"/>
    <property type="evidence" value="ECO:0007669"/>
    <property type="project" value="UniProtKB-KW"/>
</dbReference>
<keyword evidence="1" id="KW-0963">Cytoplasm</keyword>
<dbReference type="Gene3D" id="3.40.50.300">
    <property type="entry name" value="P-loop containing nucleotide triphosphate hydrolases"/>
    <property type="match status" value="2"/>
</dbReference>
<dbReference type="InterPro" id="IPR024704">
    <property type="entry name" value="SMC"/>
</dbReference>
<dbReference type="NCBIfam" id="TIGR02168">
    <property type="entry name" value="SMC_prok_B"/>
    <property type="match status" value="1"/>
</dbReference>
<dbReference type="EMBL" id="DQVW01000107">
    <property type="protein sequence ID" value="HIQ32902.1"/>
    <property type="molecule type" value="Genomic_DNA"/>
</dbReference>
<dbReference type="GO" id="GO:0007062">
    <property type="term" value="P:sister chromatid cohesion"/>
    <property type="evidence" value="ECO:0007669"/>
    <property type="project" value="InterPro"/>
</dbReference>
<dbReference type="InterPro" id="IPR010935">
    <property type="entry name" value="SMC_hinge"/>
</dbReference>
<dbReference type="InterPro" id="IPR027417">
    <property type="entry name" value="P-loop_NTPase"/>
</dbReference>
<evidence type="ECO:0000313" key="8">
    <source>
        <dbReference type="EMBL" id="HIQ32902.1"/>
    </source>
</evidence>
<dbReference type="HAMAP" id="MF_01894">
    <property type="entry name" value="Smc_prok"/>
    <property type="match status" value="1"/>
</dbReference>
<evidence type="ECO:0000256" key="1">
    <source>
        <dbReference type="ARBA" id="ARBA00022490"/>
    </source>
</evidence>
<feature type="coiled-coil region" evidence="6">
    <location>
        <begin position="983"/>
        <end position="1024"/>
    </location>
</feature>
<evidence type="ECO:0000256" key="6">
    <source>
        <dbReference type="SAM" id="Coils"/>
    </source>
</evidence>
<keyword evidence="4 6" id="KW-0175">Coiled coil</keyword>
<dbReference type="GO" id="GO:0016887">
    <property type="term" value="F:ATP hydrolysis activity"/>
    <property type="evidence" value="ECO:0007669"/>
    <property type="project" value="InterPro"/>
</dbReference>
<dbReference type="SUPFAM" id="SSF52540">
    <property type="entry name" value="P-loop containing nucleoside triphosphate hydrolases"/>
    <property type="match status" value="1"/>
</dbReference>
<dbReference type="InterPro" id="IPR003395">
    <property type="entry name" value="RecF/RecN/SMC_N"/>
</dbReference>
<feature type="coiled-coil region" evidence="6">
    <location>
        <begin position="674"/>
        <end position="945"/>
    </location>
</feature>
<dbReference type="InterPro" id="IPR011890">
    <property type="entry name" value="SMC_prok"/>
</dbReference>
<dbReference type="GO" id="GO:0003677">
    <property type="term" value="F:DNA binding"/>
    <property type="evidence" value="ECO:0007669"/>
    <property type="project" value="UniProtKB-KW"/>
</dbReference>
<comment type="caution">
    <text evidence="8">The sequence shown here is derived from an EMBL/GenBank/DDBJ whole genome shotgun (WGS) entry which is preliminary data.</text>
</comment>
<evidence type="ECO:0000259" key="7">
    <source>
        <dbReference type="SMART" id="SM00968"/>
    </source>
</evidence>
<dbReference type="GO" id="GO:0005694">
    <property type="term" value="C:chromosome"/>
    <property type="evidence" value="ECO:0007669"/>
    <property type="project" value="InterPro"/>
</dbReference>
<dbReference type="Gene3D" id="1.20.1060.20">
    <property type="match status" value="1"/>
</dbReference>
<keyword evidence="5" id="KW-0238">DNA-binding</keyword>
<accession>A0A833EDQ4</accession>
<proteinExistence type="inferred from homology"/>
<keyword evidence="3" id="KW-0067">ATP-binding</keyword>
<evidence type="ECO:0000256" key="4">
    <source>
        <dbReference type="ARBA" id="ARBA00023054"/>
    </source>
</evidence>
<dbReference type="Gene3D" id="3.30.70.1620">
    <property type="match status" value="1"/>
</dbReference>
<dbReference type="SMART" id="SM00968">
    <property type="entry name" value="SMC_hinge"/>
    <property type="match status" value="1"/>
</dbReference>
<feature type="non-terminal residue" evidence="8">
    <location>
        <position position="1174"/>
    </location>
</feature>
<evidence type="ECO:0000256" key="3">
    <source>
        <dbReference type="ARBA" id="ARBA00022840"/>
    </source>
</evidence>
<dbReference type="SUPFAM" id="SSF75553">
    <property type="entry name" value="Smc hinge domain"/>
    <property type="match status" value="1"/>
</dbReference>
<evidence type="ECO:0000313" key="9">
    <source>
        <dbReference type="Proteomes" id="UP000623215"/>
    </source>
</evidence>
<dbReference type="AlphaFoldDB" id="A0A833EDQ4"/>
<dbReference type="Proteomes" id="UP000623215">
    <property type="component" value="Unassembled WGS sequence"/>
</dbReference>
<dbReference type="NCBIfam" id="TIGR02169">
    <property type="entry name" value="SMC_prok_A"/>
    <property type="match status" value="1"/>
</dbReference>
<gene>
    <name evidence="8" type="primary">smc</name>
    <name evidence="8" type="ORF">EYH55_05440</name>
</gene>
<dbReference type="InterPro" id="IPR036277">
    <property type="entry name" value="SMC_hinge_sf"/>
</dbReference>
<name>A0A833EDQ4_9EURY</name>
<feature type="domain" description="SMC hinge" evidence="7">
    <location>
        <begin position="527"/>
        <end position="640"/>
    </location>
</feature>
<dbReference type="PANTHER" id="PTHR43977">
    <property type="entry name" value="STRUCTURAL MAINTENANCE OF CHROMOSOMES PROTEIN 3"/>
    <property type="match status" value="1"/>
</dbReference>
<dbReference type="GO" id="GO:0030261">
    <property type="term" value="P:chromosome condensation"/>
    <property type="evidence" value="ECO:0007669"/>
    <property type="project" value="InterPro"/>
</dbReference>